<dbReference type="RefSeq" id="WP_042581462.1">
    <property type="nucleotide sequence ID" value="NZ_JXQQ01000070.1"/>
</dbReference>
<reference evidence="1 2" key="1">
    <citation type="submission" date="2014-12" db="EMBL/GenBank/DDBJ databases">
        <title>16Stimator: statistical estimation of ribosomal gene copy numbers from draft genome assemblies.</title>
        <authorList>
            <person name="Perisin M.A."/>
            <person name="Vetter M."/>
            <person name="Gilbert J.A."/>
            <person name="Bergelson J."/>
        </authorList>
    </citation>
    <scope>NUCLEOTIDE SEQUENCE [LARGE SCALE GENOMIC DNA]</scope>
    <source>
        <strain evidence="1 2">MEDvA23</strain>
    </source>
</reference>
<dbReference type="OrthoDB" id="8853631at2"/>
<sequence length="95" mass="10304">MTLKSGKPPVVAATLKVVPKGPGPENQFIQLRPTLHGRETDVLKAVADLPAEIRTPKAAATELVRRGIGIPYSSLCEILRRLERKGALRLGRVKS</sequence>
<gene>
    <name evidence="1" type="ORF">RT97_24570</name>
</gene>
<evidence type="ECO:0000313" key="2">
    <source>
        <dbReference type="Proteomes" id="UP000032067"/>
    </source>
</evidence>
<proteinExistence type="predicted"/>
<dbReference type="EMBL" id="JXQQ01000070">
    <property type="protein sequence ID" value="KIQ25223.1"/>
    <property type="molecule type" value="Genomic_DNA"/>
</dbReference>
<comment type="caution">
    <text evidence="1">The sequence shown here is derived from an EMBL/GenBank/DDBJ whole genome shotgun (WGS) entry which is preliminary data.</text>
</comment>
<name>A0A0D0L7N6_VARPD</name>
<dbReference type="Proteomes" id="UP000032067">
    <property type="component" value="Unassembled WGS sequence"/>
</dbReference>
<dbReference type="AlphaFoldDB" id="A0A0D0L7N6"/>
<accession>A0A0D0L7N6</accession>
<protein>
    <submittedName>
        <fullName evidence="1">Uncharacterized protein</fullName>
    </submittedName>
</protein>
<evidence type="ECO:0000313" key="1">
    <source>
        <dbReference type="EMBL" id="KIQ25223.1"/>
    </source>
</evidence>
<organism evidence="1 2">
    <name type="scientific">Variovorax paradoxus</name>
    <dbReference type="NCBI Taxonomy" id="34073"/>
    <lineage>
        <taxon>Bacteria</taxon>
        <taxon>Pseudomonadati</taxon>
        <taxon>Pseudomonadota</taxon>
        <taxon>Betaproteobacteria</taxon>
        <taxon>Burkholderiales</taxon>
        <taxon>Comamonadaceae</taxon>
        <taxon>Variovorax</taxon>
    </lineage>
</organism>